<organism evidence="3 4">
    <name type="scientific">Kaistella chaponensis</name>
    <dbReference type="NCBI Taxonomy" id="713588"/>
    <lineage>
        <taxon>Bacteria</taxon>
        <taxon>Pseudomonadati</taxon>
        <taxon>Bacteroidota</taxon>
        <taxon>Flavobacteriia</taxon>
        <taxon>Flavobacteriales</taxon>
        <taxon>Weeksellaceae</taxon>
        <taxon>Chryseobacterium group</taxon>
        <taxon>Kaistella</taxon>
    </lineage>
</organism>
<accession>A0A1N7NNN8</accession>
<dbReference type="InterPro" id="IPR026444">
    <property type="entry name" value="Secre_tail"/>
</dbReference>
<evidence type="ECO:0000256" key="2">
    <source>
        <dbReference type="SAM" id="SignalP"/>
    </source>
</evidence>
<feature type="signal peptide" evidence="2">
    <location>
        <begin position="1"/>
        <end position="19"/>
    </location>
</feature>
<keyword evidence="1 2" id="KW-0732">Signal</keyword>
<gene>
    <name evidence="3" type="ORF">SAMN05421789_1166</name>
</gene>
<dbReference type="NCBIfam" id="TIGR04183">
    <property type="entry name" value="Por_Secre_tail"/>
    <property type="match status" value="1"/>
</dbReference>
<name>A0A1N7NNN8_9FLAO</name>
<sequence length="334" mass="35586">MMKNIYLLAMTACSCLAFSQTTLTKAANDYLTGNSVNSKNLLGTPDNSSSGANTTFDNSALTDGTNVIAQVSTPTPADIATFPGTTVKFDDGNANLIYYKSSASQLEITGAVVSGATLNFIGDNGIFLKFPTSFGNTYTDTAKGTFTSTVASGLFKGTITTTADGTGLLLLGTKSYSNILRLKTVQTYNLYQSTDTNYLFAIGTLVSTFYTYYDNLNRYPLFTATTATISVPLLSINQTSNVAVGQASPTLATNAATVKNKVLVFPNPVIDELFFAGNFSNFDTLKVRSIDGKLLMIQPINLGKTNLSALPAGTYILQLSGKNEKDQTIQIIKK</sequence>
<keyword evidence="4" id="KW-1185">Reference proteome</keyword>
<dbReference type="Proteomes" id="UP000185839">
    <property type="component" value="Unassembled WGS sequence"/>
</dbReference>
<evidence type="ECO:0000313" key="3">
    <source>
        <dbReference type="EMBL" id="SIS99944.1"/>
    </source>
</evidence>
<dbReference type="STRING" id="713588.SAMN05421789_1166"/>
<protein>
    <submittedName>
        <fullName evidence="3">Por secretion system C-terminal sorting domain-containing protein</fullName>
    </submittedName>
</protein>
<dbReference type="AlphaFoldDB" id="A0A1N7NNN8"/>
<evidence type="ECO:0000313" key="4">
    <source>
        <dbReference type="Proteomes" id="UP000185839"/>
    </source>
</evidence>
<feature type="chain" id="PRO_5012342718" evidence="2">
    <location>
        <begin position="20"/>
        <end position="334"/>
    </location>
</feature>
<dbReference type="OrthoDB" id="1428753at2"/>
<dbReference type="RefSeq" id="WP_084566526.1">
    <property type="nucleotide sequence ID" value="NZ_FTOI01000016.1"/>
</dbReference>
<dbReference type="PROSITE" id="PS51257">
    <property type="entry name" value="PROKAR_LIPOPROTEIN"/>
    <property type="match status" value="1"/>
</dbReference>
<dbReference type="EMBL" id="FTOI01000016">
    <property type="protein sequence ID" value="SIS99944.1"/>
    <property type="molecule type" value="Genomic_DNA"/>
</dbReference>
<proteinExistence type="predicted"/>
<evidence type="ECO:0000256" key="1">
    <source>
        <dbReference type="ARBA" id="ARBA00022729"/>
    </source>
</evidence>
<reference evidence="4" key="1">
    <citation type="submission" date="2017-01" db="EMBL/GenBank/DDBJ databases">
        <authorList>
            <person name="Varghese N."/>
            <person name="Submissions S."/>
        </authorList>
    </citation>
    <scope>NUCLEOTIDE SEQUENCE [LARGE SCALE GENOMIC DNA]</scope>
    <source>
        <strain evidence="4">DSM 23145</strain>
    </source>
</reference>